<name>A0ABV3TMR2_9RHOB</name>
<dbReference type="GO" id="GO:0004601">
    <property type="term" value="F:peroxidase activity"/>
    <property type="evidence" value="ECO:0007669"/>
    <property type="project" value="UniProtKB-KW"/>
</dbReference>
<dbReference type="PROSITE" id="PS51007">
    <property type="entry name" value="CYTC"/>
    <property type="match status" value="1"/>
</dbReference>
<evidence type="ECO:0000313" key="10">
    <source>
        <dbReference type="Proteomes" id="UP001557465"/>
    </source>
</evidence>
<organism evidence="9 10">
    <name type="scientific">Thioclava arctica</name>
    <dbReference type="NCBI Taxonomy" id="3238301"/>
    <lineage>
        <taxon>Bacteria</taxon>
        <taxon>Pseudomonadati</taxon>
        <taxon>Pseudomonadota</taxon>
        <taxon>Alphaproteobacteria</taxon>
        <taxon>Rhodobacterales</taxon>
        <taxon>Paracoccaceae</taxon>
        <taxon>Thioclava</taxon>
    </lineage>
</organism>
<proteinExistence type="predicted"/>
<evidence type="ECO:0000256" key="1">
    <source>
        <dbReference type="ARBA" id="ARBA00004196"/>
    </source>
</evidence>
<evidence type="ECO:0000313" key="9">
    <source>
        <dbReference type="EMBL" id="MEX1662487.1"/>
    </source>
</evidence>
<evidence type="ECO:0000256" key="2">
    <source>
        <dbReference type="ARBA" id="ARBA00022617"/>
    </source>
</evidence>
<dbReference type="Proteomes" id="UP001557465">
    <property type="component" value="Unassembled WGS sequence"/>
</dbReference>
<dbReference type="Gene3D" id="1.10.760.10">
    <property type="entry name" value="Cytochrome c-like domain"/>
    <property type="match status" value="2"/>
</dbReference>
<sequence length="464" mass="49922">MSITPRIFPQRRILTVALAGLVLASVFLPLSGGRNLAYGANLPAIAAPKPAPLTHPLSAVAMIGRDMFSDTALSASGRLSCASCHDPRNHYGPDGTAPVVPGGAHLDRVGRRAVPTLSYKFLTPAFTIGPQDPSLEQNEASPELVAAQGQNADASAPASLGHLPSAPKKLAGQTTLGAPVPRGGLFWDGRADTLEDQAEGPFFTSFEMANTRPALAQVLRTRYGARLAALFGANVLSDEPMLISEAAFALARYQIEDPSFHAFSSKFDAYLSGHARLSPAEARGLALFNDPTKGNCAACHLDTTAKDGTPPLFTDFEYEALGVPRNSRIPANADPNWHDLGLCGPMRHDATSRQTSYCGLFKTPTLRNVATRHVFFHNGVYTSLQDVLDFYARRDSDPQAIYPVKSGKVQIFNDLPRRYHSNIDVTDAPFGRKRGDAPALSKTEQADIIAFLNTLTDGYHPYKN</sequence>
<dbReference type="RefSeq" id="WP_368392246.1">
    <property type="nucleotide sequence ID" value="NZ_JBFRYC010000007.1"/>
</dbReference>
<evidence type="ECO:0000256" key="5">
    <source>
        <dbReference type="ARBA" id="ARBA00023002"/>
    </source>
</evidence>
<comment type="subcellular location">
    <subcellularLocation>
        <location evidence="1">Cell envelope</location>
    </subcellularLocation>
</comment>
<evidence type="ECO:0000259" key="8">
    <source>
        <dbReference type="PROSITE" id="PS51007"/>
    </source>
</evidence>
<keyword evidence="5" id="KW-0560">Oxidoreductase</keyword>
<evidence type="ECO:0000256" key="4">
    <source>
        <dbReference type="ARBA" id="ARBA00022729"/>
    </source>
</evidence>
<evidence type="ECO:0000256" key="3">
    <source>
        <dbReference type="ARBA" id="ARBA00022723"/>
    </source>
</evidence>
<keyword evidence="10" id="KW-1185">Reference proteome</keyword>
<reference evidence="9 10" key="1">
    <citation type="journal article" date="2011" name="Int. J. Syst. Evol. Microbiol.">
        <title>Zhongshania antarctica gen. nov., sp. nov. and Zhongshania guokunii sp. nov., gammaproteobacteria respectively isolated from coastal attached (fast) ice and surface seawater of the Antarctic.</title>
        <authorList>
            <person name="Li H.J."/>
            <person name="Zhang X.Y."/>
            <person name="Chen C.X."/>
            <person name="Zhang Y.J."/>
            <person name="Gao Z.M."/>
            <person name="Yu Y."/>
            <person name="Chen X.L."/>
            <person name="Chen B."/>
            <person name="Zhang Y.Z."/>
        </authorList>
    </citation>
    <scope>NUCLEOTIDE SEQUENCE [LARGE SCALE GENOMIC DNA]</scope>
    <source>
        <strain evidence="9 10">15-R06ZXC-3</strain>
    </source>
</reference>
<dbReference type="InterPro" id="IPR036909">
    <property type="entry name" value="Cyt_c-like_dom_sf"/>
</dbReference>
<evidence type="ECO:0000256" key="7">
    <source>
        <dbReference type="PROSITE-ProRule" id="PRU00433"/>
    </source>
</evidence>
<evidence type="ECO:0000256" key="6">
    <source>
        <dbReference type="ARBA" id="ARBA00023004"/>
    </source>
</evidence>
<dbReference type="InterPro" id="IPR009056">
    <property type="entry name" value="Cyt_c-like_dom"/>
</dbReference>
<dbReference type="PANTHER" id="PTHR30600:SF10">
    <property type="entry name" value="BLL6722 PROTEIN"/>
    <property type="match status" value="1"/>
</dbReference>
<dbReference type="PANTHER" id="PTHR30600">
    <property type="entry name" value="CYTOCHROME C PEROXIDASE-RELATED"/>
    <property type="match status" value="1"/>
</dbReference>
<dbReference type="InterPro" id="IPR004852">
    <property type="entry name" value="Di-haem_cyt_c_peroxidsae"/>
</dbReference>
<dbReference type="SUPFAM" id="SSF46626">
    <property type="entry name" value="Cytochrome c"/>
    <property type="match status" value="2"/>
</dbReference>
<feature type="domain" description="Cytochrome c" evidence="8">
    <location>
        <begin position="279"/>
        <end position="456"/>
    </location>
</feature>
<gene>
    <name evidence="9" type="ORF">AB4874_12630</name>
</gene>
<keyword evidence="6 7" id="KW-0408">Iron</keyword>
<dbReference type="Pfam" id="PF03150">
    <property type="entry name" value="CCP_MauG"/>
    <property type="match status" value="1"/>
</dbReference>
<dbReference type="InterPro" id="IPR051395">
    <property type="entry name" value="Cytochrome_c_Peroxidase/MauG"/>
</dbReference>
<dbReference type="EMBL" id="JBFRYC010000007">
    <property type="protein sequence ID" value="MEX1662487.1"/>
    <property type="molecule type" value="Genomic_DNA"/>
</dbReference>
<comment type="caution">
    <text evidence="9">The sequence shown here is derived from an EMBL/GenBank/DDBJ whole genome shotgun (WGS) entry which is preliminary data.</text>
</comment>
<keyword evidence="4" id="KW-0732">Signal</keyword>
<accession>A0ABV3TMR2</accession>
<keyword evidence="9" id="KW-0575">Peroxidase</keyword>
<protein>
    <submittedName>
        <fullName evidence="9">Cytochrome-c peroxidase</fullName>
    </submittedName>
</protein>
<keyword evidence="2 7" id="KW-0349">Heme</keyword>
<keyword evidence="3 7" id="KW-0479">Metal-binding</keyword>